<reference evidence="2 3" key="1">
    <citation type="journal article" date="2023" name="Int J Dairy Technol">
        <title>Genome based analysis of Pseudomonas paracarnis RQ057, a strain responsible for blue discoloration spoilage in processed cheese.</title>
        <authorList>
            <person name="Rodrigues Rd.S."/>
            <person name="Machado S.G."/>
            <person name="de Carvalho A.F."/>
            <person name="Nero L.A."/>
        </authorList>
    </citation>
    <scope>NUCLEOTIDE SEQUENCE [LARGE SCALE GENOMIC DNA]</scope>
    <source>
        <strain evidence="2 3">RQ057</strain>
    </source>
</reference>
<protein>
    <submittedName>
        <fullName evidence="2">Uncharacterized protein</fullName>
    </submittedName>
</protein>
<dbReference type="EMBL" id="JAJGWQ010000003">
    <property type="protein sequence ID" value="MEB3782391.1"/>
    <property type="molecule type" value="Genomic_DNA"/>
</dbReference>
<accession>A0ABU6BQ84</accession>
<dbReference type="Proteomes" id="UP001336015">
    <property type="component" value="Unassembled WGS sequence"/>
</dbReference>
<keyword evidence="3" id="KW-1185">Reference proteome</keyword>
<proteinExistence type="predicted"/>
<keyword evidence="1" id="KW-0812">Transmembrane</keyword>
<sequence>MIDSYEYEKISLDIDNAFTYKPDASLYKKNAARNTPKLTEQIYFSLCAALSFSIFWAYCVTIILSLLNDTRTELELVDFGLVAFLVALTQAIILRAIRGCLIWQEK</sequence>
<evidence type="ECO:0000313" key="3">
    <source>
        <dbReference type="Proteomes" id="UP001336015"/>
    </source>
</evidence>
<feature type="transmembrane region" description="Helical" evidence="1">
    <location>
        <begin position="42"/>
        <end position="67"/>
    </location>
</feature>
<evidence type="ECO:0000313" key="2">
    <source>
        <dbReference type="EMBL" id="MEB3782391.1"/>
    </source>
</evidence>
<name>A0ABU6BQ84_9PSED</name>
<keyword evidence="1" id="KW-1133">Transmembrane helix</keyword>
<comment type="caution">
    <text evidence="2">The sequence shown here is derived from an EMBL/GenBank/DDBJ whole genome shotgun (WGS) entry which is preliminary data.</text>
</comment>
<evidence type="ECO:0000256" key="1">
    <source>
        <dbReference type="SAM" id="Phobius"/>
    </source>
</evidence>
<dbReference type="RefSeq" id="WP_212624175.1">
    <property type="nucleotide sequence ID" value="NZ_JAJGWQ010000003.1"/>
</dbReference>
<keyword evidence="1" id="KW-0472">Membrane</keyword>
<organism evidence="2 3">
    <name type="scientific">Pseudomonas paracarnis</name>
    <dbReference type="NCBI Taxonomy" id="2750625"/>
    <lineage>
        <taxon>Bacteria</taxon>
        <taxon>Pseudomonadati</taxon>
        <taxon>Pseudomonadota</taxon>
        <taxon>Gammaproteobacteria</taxon>
        <taxon>Pseudomonadales</taxon>
        <taxon>Pseudomonadaceae</taxon>
        <taxon>Pseudomonas</taxon>
    </lineage>
</organism>
<gene>
    <name evidence="2" type="ORF">LLW09_07460</name>
</gene>
<feature type="transmembrane region" description="Helical" evidence="1">
    <location>
        <begin position="79"/>
        <end position="97"/>
    </location>
</feature>